<name>A0ABV1H1E3_9FIRM</name>
<dbReference type="InterPro" id="IPR036097">
    <property type="entry name" value="HisK_dim/P_sf"/>
</dbReference>
<evidence type="ECO:0000256" key="1">
    <source>
        <dbReference type="ARBA" id="ARBA00000085"/>
    </source>
</evidence>
<dbReference type="Proteomes" id="UP001546774">
    <property type="component" value="Unassembled WGS sequence"/>
</dbReference>
<dbReference type="SUPFAM" id="SSF47384">
    <property type="entry name" value="Homodimeric domain of signal transducing histidine kinase"/>
    <property type="match status" value="1"/>
</dbReference>
<reference evidence="4" key="1">
    <citation type="submission" date="2024-03" db="EMBL/GenBank/DDBJ databases">
        <title>Human intestinal bacterial collection.</title>
        <authorList>
            <person name="Pauvert C."/>
            <person name="Hitch T.C.A."/>
            <person name="Clavel T."/>
        </authorList>
    </citation>
    <scope>NUCLEOTIDE SEQUENCE [LARGE SCALE GENOMIC DNA]</scope>
    <source>
        <strain evidence="4">CLA-AA-H89B</strain>
    </source>
</reference>
<evidence type="ECO:0000256" key="3">
    <source>
        <dbReference type="SAM" id="Phobius"/>
    </source>
</evidence>
<organism evidence="4 5">
    <name type="scientific">Lachnospira intestinalis</name>
    <dbReference type="NCBI Taxonomy" id="3133158"/>
    <lineage>
        <taxon>Bacteria</taxon>
        <taxon>Bacillati</taxon>
        <taxon>Bacillota</taxon>
        <taxon>Clostridia</taxon>
        <taxon>Lachnospirales</taxon>
        <taxon>Lachnospiraceae</taxon>
        <taxon>Lachnospira</taxon>
    </lineage>
</organism>
<feature type="transmembrane region" description="Helical" evidence="3">
    <location>
        <begin position="12"/>
        <end position="35"/>
    </location>
</feature>
<proteinExistence type="predicted"/>
<dbReference type="Gene3D" id="1.10.287.130">
    <property type="match status" value="1"/>
</dbReference>
<evidence type="ECO:0000313" key="5">
    <source>
        <dbReference type="Proteomes" id="UP001546774"/>
    </source>
</evidence>
<keyword evidence="3" id="KW-1133">Transmembrane helix</keyword>
<keyword evidence="3" id="KW-0472">Membrane</keyword>
<comment type="caution">
    <text evidence="4">The sequence shown here is derived from an EMBL/GenBank/DDBJ whole genome shotgun (WGS) entry which is preliminary data.</text>
</comment>
<sequence length="214" mass="25055">MINYLYSAPLQAGLYAFKISLTVLVIVCAADYVHFYKKHENLQRHCHLKEVHALEEDAAHTAIERDYQQLVLKLIQEKAQLAEHMQKKQTDMMDYYAIWAHQIKTPIAAVDLLLQVMEENPQEVAEQDIKELKSELFKIDFYVEAVMNYLRLEDLSSDFRFETTAVETVVKKAVKRFAGQFIHRQITLAMESTVRLKRMKNGCYLFWNSCCLTQ</sequence>
<dbReference type="EC" id="2.7.13.3" evidence="2"/>
<comment type="catalytic activity">
    <reaction evidence="1">
        <text>ATP + protein L-histidine = ADP + protein N-phospho-L-histidine.</text>
        <dbReference type="EC" id="2.7.13.3"/>
    </reaction>
</comment>
<evidence type="ECO:0000256" key="2">
    <source>
        <dbReference type="ARBA" id="ARBA00012438"/>
    </source>
</evidence>
<protein>
    <recommendedName>
        <fullName evidence="2">histidine kinase</fullName>
        <ecNumber evidence="2">2.7.13.3</ecNumber>
    </recommendedName>
</protein>
<gene>
    <name evidence="4" type="ORF">WMO37_00620</name>
</gene>
<dbReference type="EMBL" id="JBBMFS010000001">
    <property type="protein sequence ID" value="MEQ2553521.1"/>
    <property type="molecule type" value="Genomic_DNA"/>
</dbReference>
<accession>A0ABV1H1E3</accession>
<keyword evidence="3" id="KW-0812">Transmembrane</keyword>
<keyword evidence="5" id="KW-1185">Reference proteome</keyword>
<evidence type="ECO:0000313" key="4">
    <source>
        <dbReference type="EMBL" id="MEQ2553521.1"/>
    </source>
</evidence>